<protein>
    <submittedName>
        <fullName evidence="1">Uncharacterized protein</fullName>
    </submittedName>
</protein>
<name>A0A645BH90_9ZZZZ</name>
<dbReference type="AlphaFoldDB" id="A0A645BH90"/>
<sequence length="130" mass="13739">MAQLRAVLSGKFQVEDAALGHLSLPALRDRGWRQRAASQRGRGIAHELRGLFVPDGEPSPHHHRLVFLQAGAAALQGPCKAQKLDGGGVVLHRDIGHKGVVFRGLRLAGGHYPGDAHPLSVCKAGGTALL</sequence>
<organism evidence="1">
    <name type="scientific">bioreactor metagenome</name>
    <dbReference type="NCBI Taxonomy" id="1076179"/>
    <lineage>
        <taxon>unclassified sequences</taxon>
        <taxon>metagenomes</taxon>
        <taxon>ecological metagenomes</taxon>
    </lineage>
</organism>
<gene>
    <name evidence="1" type="ORF">SDC9_111626</name>
</gene>
<comment type="caution">
    <text evidence="1">The sequence shown here is derived from an EMBL/GenBank/DDBJ whole genome shotgun (WGS) entry which is preliminary data.</text>
</comment>
<reference evidence="1" key="1">
    <citation type="submission" date="2019-08" db="EMBL/GenBank/DDBJ databases">
        <authorList>
            <person name="Kucharzyk K."/>
            <person name="Murdoch R.W."/>
            <person name="Higgins S."/>
            <person name="Loffler F."/>
        </authorList>
    </citation>
    <scope>NUCLEOTIDE SEQUENCE</scope>
</reference>
<dbReference type="EMBL" id="VSSQ01020120">
    <property type="protein sequence ID" value="MPM64737.1"/>
    <property type="molecule type" value="Genomic_DNA"/>
</dbReference>
<accession>A0A645BH90</accession>
<proteinExistence type="predicted"/>
<evidence type="ECO:0000313" key="1">
    <source>
        <dbReference type="EMBL" id="MPM64737.1"/>
    </source>
</evidence>